<dbReference type="InterPro" id="IPR013519">
    <property type="entry name" value="Int_alpha_beta-p"/>
</dbReference>
<dbReference type="InterPro" id="IPR000413">
    <property type="entry name" value="Integrin_alpha"/>
</dbReference>
<dbReference type="FunCoup" id="A0A1W4WJP9">
    <property type="interactions" value="319"/>
</dbReference>
<feature type="compositionally biased region" description="Basic and acidic residues" evidence="14">
    <location>
        <begin position="1232"/>
        <end position="1241"/>
    </location>
</feature>
<feature type="region of interest" description="Disordered" evidence="14">
    <location>
        <begin position="1383"/>
        <end position="1419"/>
    </location>
</feature>
<dbReference type="Gene3D" id="1.20.5.930">
    <property type="entry name" value="Bicelle-embedded integrin alpha(iib) transmembrane segment"/>
    <property type="match status" value="1"/>
</dbReference>
<keyword evidence="8 13" id="KW-0401">Integrin</keyword>
<dbReference type="CTD" id="32661"/>
<dbReference type="PROSITE" id="PS51470">
    <property type="entry name" value="FG_GAP"/>
    <property type="match status" value="6"/>
</dbReference>
<evidence type="ECO:0000256" key="10">
    <source>
        <dbReference type="ARBA" id="ARBA00023170"/>
    </source>
</evidence>
<dbReference type="KEGG" id="apln:108733603"/>
<proteinExistence type="inferred from homology"/>
<protein>
    <submittedName>
        <fullName evidence="19">Integrin alpha-PS2 isoform X2</fullName>
    </submittedName>
</protein>
<comment type="subcellular location">
    <subcellularLocation>
        <location evidence="1 13">Membrane</location>
        <topology evidence="1 13">Single-pass type I membrane protein</topology>
    </subcellularLocation>
</comment>
<feature type="region of interest" description="Disordered" evidence="14">
    <location>
        <begin position="1232"/>
        <end position="1263"/>
    </location>
</feature>
<feature type="region of interest" description="Disordered" evidence="14">
    <location>
        <begin position="1343"/>
        <end position="1362"/>
    </location>
</feature>
<dbReference type="GO" id="GO:0005178">
    <property type="term" value="F:integrin binding"/>
    <property type="evidence" value="ECO:0007669"/>
    <property type="project" value="TreeGrafter"/>
</dbReference>
<evidence type="ECO:0000256" key="6">
    <source>
        <dbReference type="ARBA" id="ARBA00022889"/>
    </source>
</evidence>
<feature type="repeat" description="FG-GAP" evidence="12">
    <location>
        <begin position="247"/>
        <end position="299"/>
    </location>
</feature>
<dbReference type="GO" id="GO:0033627">
    <property type="term" value="P:cell adhesion mediated by integrin"/>
    <property type="evidence" value="ECO:0007669"/>
    <property type="project" value="TreeGrafter"/>
</dbReference>
<dbReference type="Proteomes" id="UP000192223">
    <property type="component" value="Unplaced"/>
</dbReference>
<dbReference type="Gene3D" id="2.60.40.1510">
    <property type="entry name" value="ntegrin, alpha v. Chain A, domain 3"/>
    <property type="match status" value="1"/>
</dbReference>
<dbReference type="Gene3D" id="2.60.40.1460">
    <property type="entry name" value="Integrin domains. Chain A, domain 2"/>
    <property type="match status" value="1"/>
</dbReference>
<evidence type="ECO:0000256" key="7">
    <source>
        <dbReference type="ARBA" id="ARBA00022989"/>
    </source>
</evidence>
<evidence type="ECO:0000256" key="5">
    <source>
        <dbReference type="ARBA" id="ARBA00022737"/>
    </source>
</evidence>
<evidence type="ECO:0000256" key="3">
    <source>
        <dbReference type="ARBA" id="ARBA00022692"/>
    </source>
</evidence>
<comment type="similarity">
    <text evidence="2 13">Belongs to the integrin alpha chain family.</text>
</comment>
<keyword evidence="4" id="KW-0732">Signal</keyword>
<dbReference type="PANTHER" id="PTHR23220">
    <property type="entry name" value="INTEGRIN ALPHA"/>
    <property type="match status" value="1"/>
</dbReference>
<evidence type="ECO:0000256" key="11">
    <source>
        <dbReference type="ARBA" id="ARBA00023180"/>
    </source>
</evidence>
<dbReference type="SUPFAM" id="SSF69179">
    <property type="entry name" value="Integrin domains"/>
    <property type="match status" value="3"/>
</dbReference>
<gene>
    <name evidence="19" type="primary">LOC108733603</name>
</gene>
<keyword evidence="6 13" id="KW-0130">Cell adhesion</keyword>
<evidence type="ECO:0000256" key="1">
    <source>
        <dbReference type="ARBA" id="ARBA00004479"/>
    </source>
</evidence>
<keyword evidence="3 13" id="KW-0812">Transmembrane</keyword>
<dbReference type="PANTHER" id="PTHR23220:SF133">
    <property type="entry name" value="INTEGRIN ALPHA-PS2"/>
    <property type="match status" value="1"/>
</dbReference>
<dbReference type="Pfam" id="PF20805">
    <property type="entry name" value="Integrin_A_Ig_2"/>
    <property type="match status" value="1"/>
</dbReference>
<keyword evidence="5" id="KW-0677">Repeat</keyword>
<dbReference type="STRING" id="224129.A0A1W4WJP9"/>
<dbReference type="InterPro" id="IPR048286">
    <property type="entry name" value="Integrin_alpha_Ig-like_3"/>
</dbReference>
<dbReference type="InterPro" id="IPR018184">
    <property type="entry name" value="Integrin_alpha_C_CS"/>
</dbReference>
<dbReference type="Gene3D" id="2.130.10.130">
    <property type="entry name" value="Integrin alpha, N-terminal"/>
    <property type="match status" value="1"/>
</dbReference>
<dbReference type="GO" id="GO:0007160">
    <property type="term" value="P:cell-matrix adhesion"/>
    <property type="evidence" value="ECO:0007669"/>
    <property type="project" value="TreeGrafter"/>
</dbReference>
<feature type="region of interest" description="Disordered" evidence="14">
    <location>
        <begin position="1010"/>
        <end position="1143"/>
    </location>
</feature>
<organism evidence="18 19">
    <name type="scientific">Agrilus planipennis</name>
    <name type="common">Emerald ash borer</name>
    <name type="synonym">Agrilus marcopoli</name>
    <dbReference type="NCBI Taxonomy" id="224129"/>
    <lineage>
        <taxon>Eukaryota</taxon>
        <taxon>Metazoa</taxon>
        <taxon>Ecdysozoa</taxon>
        <taxon>Arthropoda</taxon>
        <taxon>Hexapoda</taxon>
        <taxon>Insecta</taxon>
        <taxon>Pterygota</taxon>
        <taxon>Neoptera</taxon>
        <taxon>Endopterygota</taxon>
        <taxon>Coleoptera</taxon>
        <taxon>Polyphaga</taxon>
        <taxon>Elateriformia</taxon>
        <taxon>Buprestoidea</taxon>
        <taxon>Buprestidae</taxon>
        <taxon>Agrilinae</taxon>
        <taxon>Agrilus</taxon>
    </lineage>
</organism>
<dbReference type="GeneID" id="108733603"/>
<keyword evidence="18" id="KW-1185">Reference proteome</keyword>
<feature type="repeat" description="FG-GAP" evidence="12">
    <location>
        <begin position="434"/>
        <end position="496"/>
    </location>
</feature>
<dbReference type="PRINTS" id="PR01185">
    <property type="entry name" value="INTEGRINA"/>
</dbReference>
<evidence type="ECO:0000256" key="8">
    <source>
        <dbReference type="ARBA" id="ARBA00023037"/>
    </source>
</evidence>
<evidence type="ECO:0000256" key="4">
    <source>
        <dbReference type="ARBA" id="ARBA00022729"/>
    </source>
</evidence>
<dbReference type="GO" id="GO:0008305">
    <property type="term" value="C:integrin complex"/>
    <property type="evidence" value="ECO:0007669"/>
    <property type="project" value="InterPro"/>
</dbReference>
<dbReference type="InterPro" id="IPR048285">
    <property type="entry name" value="Integrin_alpha_Ig-like_2"/>
</dbReference>
<evidence type="ECO:0000259" key="15">
    <source>
        <dbReference type="Pfam" id="PF08441"/>
    </source>
</evidence>
<keyword evidence="7 13" id="KW-1133">Transmembrane helix</keyword>
<accession>A0A1W4WJP9</accession>
<dbReference type="Pfam" id="PF00357">
    <property type="entry name" value="Integrin_alpha"/>
    <property type="match status" value="1"/>
</dbReference>
<dbReference type="InterPro" id="IPR028994">
    <property type="entry name" value="Integrin_alpha_N"/>
</dbReference>
<dbReference type="InterPro" id="IPR013649">
    <property type="entry name" value="Integrin_alpha_Ig-like_1"/>
</dbReference>
<evidence type="ECO:0000256" key="2">
    <source>
        <dbReference type="ARBA" id="ARBA00008054"/>
    </source>
</evidence>
<dbReference type="Gene3D" id="2.60.40.1530">
    <property type="entry name" value="ntegrin, alpha v. Chain A, domain 4"/>
    <property type="match status" value="2"/>
</dbReference>
<keyword evidence="10 13" id="KW-0675">Receptor</keyword>
<feature type="compositionally biased region" description="Low complexity" evidence="14">
    <location>
        <begin position="1024"/>
        <end position="1057"/>
    </location>
</feature>
<sequence>MCTCPKFLSGVFVANVYLFVVVNCFNVDTVNYVRHKGQSESMFGFSIATHRTRGESWVLVGAPEAQTAQQGVTKGGAVFRCSIRADDTCQELPFDTKGDNVDNFGRKIDKKSEQWFGATIYSAGEEGSIVACAPRYIWFSSSKERRDPVGTCFVSKGDFGEYSEYSPCRTAMWGYHRQGSCQAGFSAAIAPKSNSLFIGAPGSWYWQGQMYSIDVRAKFSFTPGLFGGEFGSGQVIRQNLDNRPAAISTKEGPPEDDDTYLGYSLTVGDFTGAGTEGVAVGMPKAADLKGKIVLFTWNLTNHQNITGEQLGSYFGYALACADVDGDGLDDLIIGAPFFTEPNNEGKYEVGRVYVLYQGGSVEGRFHHLHILDGINSKSRFGLSLASLGDINLDEFGDFAVGAPYDGPHGRGAVYIYHGSEKGVRKEYSQVIYAEDVAKFSGLSAIETFGWSLAGGLDMDENDYPDMAIGAYLSDTAFFFRSRPVVNVDAQVTYLTPHKQIILDEKNCTLRNGQPVPCTSFNVCLKYTGVGVPNSQVFNIGYVLDSKKTKGQRMFFRDMENRYVFNETLTLRKDDTSVCRSKAVYLTNEIRDKLTPLEVEVHYSLAGYGYGEQSYRRDFRAQLIPILDLNTPPMRSDAISVHKFCGPDNVCIPNLRLLVTTNVQRYLLGSHEKLELYVIVQNDGEDSFESSFEIQLPAGVDYIKVVEYEKDKVRIFCSLAPNNTVKCDIGNPLPAHRNAKFRIILQPYHTEGMNATYDFYMSVNSTNPEESYTLEDNKHFLSIPIWVDSKLALDGTSKPADVHYNYSSYSLDRISLERDIGPQVVHIYSIRNNGPSSINEAEIFILWPLTTLAGDDLLYLLEQPQTLGNVKCEPASANYKHYGLEYRNRTIWKTYGIELGSESGETFSASTGKVTVEEGKTNFAQVSGEQKQVTKVGTDESKFDTGDASFVYSQRHKSTQDKSNTGEKVVHVLEDTGNGSKTIVTEHKWEASSIGSGPVINKTYTRQHTYYGRPEDRSRGWVDASQQSGTSSGSASYGGYSGSSSNSGTYGGTSQTSGTYGGRSGGQDSITYHETSRHESHGSRKRPTIVYTSSGSHYGQESVQQGQSATSNVEGGSQTTLSVSGSETKGHYVPPHRNEDGSVSGSVTYVESPYPGYRPPPPRPELLEGNNGYSYDYGRDHNKNFKSSVTSDEVYGQDENKLGFEQKHSLGRVHQENRYELGHGDVELQRRLQEEARRRQESRTGFSQEEGHVSTHQHSGGRVYDRYNHSRSEQDASSYGIGAAALNPRGFKTTTVELHPVQSVDQQIDGYARTNLEGHSGVSAYGSDSGMIVEEPFDSKETFTVAGRGGESKSFSSGSGSSYGGGYEKHYESRYSSSSRGLFHSATGREIPNESPPGDNVPTSKPDLSNPVHRGKRQAPGELGEIDLASILECKATKCIPIRCTTGRLLKDQEVFIALRSRVNVHTLRNISVTQSITFSSMMLARISKLPYIGKPVDRPVHTHEIFTTVSAPEPEIKPDMVPLWVVVLSAVAGTAILLLLAFLLYKCGFFKRNRPSSAPERQPLNRNGHFNHGDEAL</sequence>
<dbReference type="SMART" id="SM00191">
    <property type="entry name" value="Int_alpha"/>
    <property type="match status" value="6"/>
</dbReference>
<feature type="region of interest" description="Disordered" evidence="14">
    <location>
        <begin position="1555"/>
        <end position="1577"/>
    </location>
</feature>
<feature type="repeat" description="FG-GAP" evidence="12">
    <location>
        <begin position="366"/>
        <end position="425"/>
    </location>
</feature>
<evidence type="ECO:0000259" key="17">
    <source>
        <dbReference type="Pfam" id="PF20806"/>
    </source>
</evidence>
<feature type="domain" description="Integrin alpha third immunoglobulin-like" evidence="17">
    <location>
        <begin position="791"/>
        <end position="877"/>
    </location>
</feature>
<evidence type="ECO:0000256" key="9">
    <source>
        <dbReference type="ARBA" id="ARBA00023136"/>
    </source>
</evidence>
<feature type="repeat" description="FG-GAP" evidence="12">
    <location>
        <begin position="300"/>
        <end position="364"/>
    </location>
</feature>
<feature type="domain" description="Integrin alpha first immunoglubulin-like" evidence="15">
    <location>
        <begin position="481"/>
        <end position="638"/>
    </location>
</feature>
<evidence type="ECO:0000256" key="14">
    <source>
        <dbReference type="SAM" id="MobiDB-lite"/>
    </source>
</evidence>
<dbReference type="GO" id="GO:0007229">
    <property type="term" value="P:integrin-mediated signaling pathway"/>
    <property type="evidence" value="ECO:0007669"/>
    <property type="project" value="UniProtKB-KW"/>
</dbReference>
<dbReference type="GO" id="GO:0007157">
    <property type="term" value="P:heterophilic cell-cell adhesion via plasma membrane cell adhesion molecules"/>
    <property type="evidence" value="ECO:0007669"/>
    <property type="project" value="UniProtKB-ARBA"/>
</dbReference>
<evidence type="ECO:0000313" key="19">
    <source>
        <dbReference type="RefSeq" id="XP_018320338.1"/>
    </source>
</evidence>
<feature type="repeat" description="FG-GAP" evidence="12">
    <location>
        <begin position="29"/>
        <end position="90"/>
    </location>
</feature>
<keyword evidence="9 13" id="KW-0472">Membrane</keyword>
<dbReference type="SUPFAM" id="SSF69318">
    <property type="entry name" value="Integrin alpha N-terminal domain"/>
    <property type="match status" value="1"/>
</dbReference>
<dbReference type="PROSITE" id="PS00242">
    <property type="entry name" value="INTEGRIN_ALPHA"/>
    <property type="match status" value="1"/>
</dbReference>
<name>A0A1W4WJP9_AGRPL</name>
<dbReference type="InterPro" id="IPR032695">
    <property type="entry name" value="Integrin_dom_sf"/>
</dbReference>
<dbReference type="Pfam" id="PF08441">
    <property type="entry name" value="Integrin_A_Ig_1"/>
    <property type="match status" value="1"/>
</dbReference>
<dbReference type="Pfam" id="PF01839">
    <property type="entry name" value="FG-GAP"/>
    <property type="match status" value="2"/>
</dbReference>
<evidence type="ECO:0000259" key="16">
    <source>
        <dbReference type="Pfam" id="PF20805"/>
    </source>
</evidence>
<dbReference type="InterPro" id="IPR013517">
    <property type="entry name" value="FG-GAP"/>
</dbReference>
<feature type="domain" description="Integrin alpha second immunoglobulin-like" evidence="16">
    <location>
        <begin position="644"/>
        <end position="783"/>
    </location>
</feature>
<dbReference type="GO" id="GO:0009897">
    <property type="term" value="C:external side of plasma membrane"/>
    <property type="evidence" value="ECO:0007669"/>
    <property type="project" value="TreeGrafter"/>
</dbReference>
<dbReference type="GO" id="GO:0048513">
    <property type="term" value="P:animal organ development"/>
    <property type="evidence" value="ECO:0007669"/>
    <property type="project" value="UniProtKB-ARBA"/>
</dbReference>
<reference evidence="19" key="1">
    <citation type="submission" date="2025-08" db="UniProtKB">
        <authorList>
            <consortium name="RefSeq"/>
        </authorList>
    </citation>
    <scope>IDENTIFICATION</scope>
    <source>
        <tissue evidence="19">Entire body</tissue>
    </source>
</reference>
<feature type="domain" description="Integrin alpha third immunoglobulin-like" evidence="17">
    <location>
        <begin position="1409"/>
        <end position="1509"/>
    </location>
</feature>
<evidence type="ECO:0000256" key="12">
    <source>
        <dbReference type="PROSITE-ProRule" id="PRU00803"/>
    </source>
</evidence>
<evidence type="ECO:0000313" key="18">
    <source>
        <dbReference type="Proteomes" id="UP000192223"/>
    </source>
</evidence>
<feature type="repeat" description="FG-GAP" evidence="12">
    <location>
        <begin position="169"/>
        <end position="222"/>
    </location>
</feature>
<evidence type="ECO:0000256" key="13">
    <source>
        <dbReference type="RuleBase" id="RU003762"/>
    </source>
</evidence>
<feature type="compositionally biased region" description="Polar residues" evidence="14">
    <location>
        <begin position="1089"/>
        <end position="1126"/>
    </location>
</feature>
<dbReference type="Pfam" id="PF20806">
    <property type="entry name" value="Integrin_A_Ig_3"/>
    <property type="match status" value="2"/>
</dbReference>
<keyword evidence="11" id="KW-0325">Glycoprotein</keyword>
<dbReference type="InParanoid" id="A0A1W4WJP9"/>
<feature type="transmembrane region" description="Helical" evidence="13">
    <location>
        <begin position="1523"/>
        <end position="1545"/>
    </location>
</feature>
<dbReference type="RefSeq" id="XP_018320338.1">
    <property type="nucleotide sequence ID" value="XM_018464836.2"/>
</dbReference>
<dbReference type="OrthoDB" id="5317514at2759"/>